<dbReference type="CDD" id="cd02947">
    <property type="entry name" value="TRX_family"/>
    <property type="match status" value="1"/>
</dbReference>
<evidence type="ECO:0000256" key="1">
    <source>
        <dbReference type="ARBA" id="ARBA00008987"/>
    </source>
</evidence>
<dbReference type="PROSITE" id="PS00194">
    <property type="entry name" value="THIOREDOXIN_1"/>
    <property type="match status" value="1"/>
</dbReference>
<dbReference type="NCBIfam" id="TIGR01068">
    <property type="entry name" value="thioredoxin"/>
    <property type="match status" value="1"/>
</dbReference>
<dbReference type="InterPro" id="IPR036249">
    <property type="entry name" value="Thioredoxin-like_sf"/>
</dbReference>
<dbReference type="InterPro" id="IPR005746">
    <property type="entry name" value="Thioredoxin"/>
</dbReference>
<evidence type="ECO:0000256" key="7">
    <source>
        <dbReference type="PIRNR" id="PIRNR000077"/>
    </source>
</evidence>
<dbReference type="Gene3D" id="3.40.30.10">
    <property type="entry name" value="Glutaredoxin"/>
    <property type="match status" value="1"/>
</dbReference>
<keyword evidence="4" id="KW-1015">Disulfide bond</keyword>
<dbReference type="PANTHER" id="PTHR45663:SF11">
    <property type="entry name" value="GEO12009P1"/>
    <property type="match status" value="1"/>
</dbReference>
<evidence type="ECO:0000256" key="4">
    <source>
        <dbReference type="ARBA" id="ARBA00023157"/>
    </source>
</evidence>
<organism evidence="9 10">
    <name type="scientific">Kordia aestuariivivens</name>
    <dbReference type="NCBI Taxonomy" id="2759037"/>
    <lineage>
        <taxon>Bacteria</taxon>
        <taxon>Pseudomonadati</taxon>
        <taxon>Bacteroidota</taxon>
        <taxon>Flavobacteriia</taxon>
        <taxon>Flavobacteriales</taxon>
        <taxon>Flavobacteriaceae</taxon>
        <taxon>Kordia</taxon>
    </lineage>
</organism>
<evidence type="ECO:0000259" key="8">
    <source>
        <dbReference type="PROSITE" id="PS51352"/>
    </source>
</evidence>
<keyword evidence="3" id="KW-0249">Electron transport</keyword>
<evidence type="ECO:0000256" key="3">
    <source>
        <dbReference type="ARBA" id="ARBA00022982"/>
    </source>
</evidence>
<evidence type="ECO:0000313" key="10">
    <source>
        <dbReference type="Proteomes" id="UP000619238"/>
    </source>
</evidence>
<name>A0ABR7Q3P9_9FLAO</name>
<evidence type="ECO:0000256" key="2">
    <source>
        <dbReference type="ARBA" id="ARBA00022448"/>
    </source>
</evidence>
<dbReference type="Pfam" id="PF00085">
    <property type="entry name" value="Thioredoxin"/>
    <property type="match status" value="1"/>
</dbReference>
<keyword evidence="10" id="KW-1185">Reference proteome</keyword>
<feature type="domain" description="Thioredoxin" evidence="8">
    <location>
        <begin position="1"/>
        <end position="106"/>
    </location>
</feature>
<proteinExistence type="inferred from homology"/>
<dbReference type="EMBL" id="JACGWS010000001">
    <property type="protein sequence ID" value="MBC8753170.1"/>
    <property type="molecule type" value="Genomic_DNA"/>
</dbReference>
<dbReference type="RefSeq" id="WP_187560215.1">
    <property type="nucleotide sequence ID" value="NZ_JACGWS010000001.1"/>
</dbReference>
<reference evidence="9 10" key="1">
    <citation type="submission" date="2020-07" db="EMBL/GenBank/DDBJ databases">
        <title>Description of Kordia aestuariivivens sp. nov., isolated from a tidal flat.</title>
        <authorList>
            <person name="Park S."/>
            <person name="Yoon J.-H."/>
        </authorList>
    </citation>
    <scope>NUCLEOTIDE SEQUENCE [LARGE SCALE GENOMIC DNA]</scope>
    <source>
        <strain evidence="9 10">YSTF-M3</strain>
    </source>
</reference>
<keyword evidence="2" id="KW-0813">Transport</keyword>
<sequence>MALEITDANFEELVMNSDKPVLVDFWAAWCGPCKMLGPVVEQIANEYEGKAVVGKLDVDANQQYAAQFGVRNIPTVLMFQNGELVGRQVGVAPKNAYTEAIDKLLA</sequence>
<dbReference type="InterPro" id="IPR013766">
    <property type="entry name" value="Thioredoxin_domain"/>
</dbReference>
<dbReference type="InterPro" id="IPR017937">
    <property type="entry name" value="Thioredoxin_CS"/>
</dbReference>
<dbReference type="PIRSF" id="PIRSF000077">
    <property type="entry name" value="Thioredoxin"/>
    <property type="match status" value="1"/>
</dbReference>
<evidence type="ECO:0000313" key="9">
    <source>
        <dbReference type="EMBL" id="MBC8753170.1"/>
    </source>
</evidence>
<dbReference type="SUPFAM" id="SSF52833">
    <property type="entry name" value="Thioredoxin-like"/>
    <property type="match status" value="1"/>
</dbReference>
<gene>
    <name evidence="9" type="primary">trxA</name>
    <name evidence="9" type="ORF">H2O64_00710</name>
</gene>
<protein>
    <recommendedName>
        <fullName evidence="6 7">Thioredoxin</fullName>
    </recommendedName>
</protein>
<evidence type="ECO:0000256" key="5">
    <source>
        <dbReference type="ARBA" id="ARBA00023284"/>
    </source>
</evidence>
<dbReference type="PANTHER" id="PTHR45663">
    <property type="entry name" value="GEO12009P1"/>
    <property type="match status" value="1"/>
</dbReference>
<dbReference type="PROSITE" id="PS51352">
    <property type="entry name" value="THIOREDOXIN_2"/>
    <property type="match status" value="1"/>
</dbReference>
<comment type="caution">
    <text evidence="9">The sequence shown here is derived from an EMBL/GenBank/DDBJ whole genome shotgun (WGS) entry which is preliminary data.</text>
</comment>
<comment type="similarity">
    <text evidence="1 7">Belongs to the thioredoxin family.</text>
</comment>
<dbReference type="Proteomes" id="UP000619238">
    <property type="component" value="Unassembled WGS sequence"/>
</dbReference>
<dbReference type="PRINTS" id="PR00421">
    <property type="entry name" value="THIOREDOXIN"/>
</dbReference>
<keyword evidence="5" id="KW-0676">Redox-active center</keyword>
<evidence type="ECO:0000256" key="6">
    <source>
        <dbReference type="NCBIfam" id="TIGR01068"/>
    </source>
</evidence>
<accession>A0ABR7Q3P9</accession>